<dbReference type="Proteomes" id="UP000054248">
    <property type="component" value="Unassembled WGS sequence"/>
</dbReference>
<evidence type="ECO:0000313" key="2">
    <source>
        <dbReference type="EMBL" id="KIO26253.1"/>
    </source>
</evidence>
<keyword evidence="3" id="KW-1185">Reference proteome</keyword>
<sequence>MSITSQFSTDSAALKPLGLGYSFFPSPVQNNRQLTPKLWPGVSAESESELANLLKLNNDKHHIFFNDQGFHNHLAHHLFAAYAMGCSHDVLSAAYHLHADYQRPAFQSPGEITENNWTEYLGNKDYYNAYMHFYGSQINAHGPGKTLEKYVFSQEANLTAEGTQGPQMLDRFMSGLLHPMIHTGHWAEFHVPGMLAEGLAMASTTSPDFLDLFPPDFFDYETQQSGSVQSLLNEAVTRIRRLSLNNPHSSSRSPFTSGAHSLDILHRMLQDPTLAAGKTCQPDSDRKFRDTMNSSGEKIREYAKMWQVESEREVPEKLEEIAWLATLVYGLGGWRKGKAFRSDFFLLHLVTSSIFIPSLITHLSFPSQSALLRAQLSVILGWWVSRGRPSIPLEDYYSLEFDPSSFIPKALQVHPDKSAIGVGKNIKTTNLPSNMWFAIIESTLNHPEEHLLKNQRSLAHFDHLYGKTPQGYFEGKTDLEGAEMLDGTLFWRVALHTQKALGWVREGEPQGSFDRAGLGWDHLWE</sequence>
<dbReference type="PANTHER" id="PTHR35870:SF1">
    <property type="entry name" value="PROTEIN, PUTATIVE (AFU_ORTHOLOGUE AFUA_5G03330)-RELATED"/>
    <property type="match status" value="1"/>
</dbReference>
<proteinExistence type="predicted"/>
<dbReference type="EMBL" id="KN823027">
    <property type="protein sequence ID" value="KIO26253.1"/>
    <property type="molecule type" value="Genomic_DNA"/>
</dbReference>
<dbReference type="HOGENOM" id="CLU_019145_1_0_1"/>
<organism evidence="2 3">
    <name type="scientific">Tulasnella calospora MUT 4182</name>
    <dbReference type="NCBI Taxonomy" id="1051891"/>
    <lineage>
        <taxon>Eukaryota</taxon>
        <taxon>Fungi</taxon>
        <taxon>Dikarya</taxon>
        <taxon>Basidiomycota</taxon>
        <taxon>Agaricomycotina</taxon>
        <taxon>Agaricomycetes</taxon>
        <taxon>Cantharellales</taxon>
        <taxon>Tulasnellaceae</taxon>
        <taxon>Tulasnella</taxon>
    </lineage>
</organism>
<keyword evidence="1" id="KW-0560">Oxidoreductase</keyword>
<dbReference type="GO" id="GO:0016491">
    <property type="term" value="F:oxidoreductase activity"/>
    <property type="evidence" value="ECO:0007669"/>
    <property type="project" value="UniProtKB-KW"/>
</dbReference>
<name>A0A0C3KXX2_9AGAM</name>
<accession>A0A0C3KXX2</accession>
<dbReference type="Pfam" id="PF14027">
    <property type="entry name" value="Questin_oxidase"/>
    <property type="match status" value="1"/>
</dbReference>
<dbReference type="OrthoDB" id="10004862at2759"/>
<reference evidence="3" key="2">
    <citation type="submission" date="2015-01" db="EMBL/GenBank/DDBJ databases">
        <title>Evolutionary Origins and Diversification of the Mycorrhizal Mutualists.</title>
        <authorList>
            <consortium name="DOE Joint Genome Institute"/>
            <consortium name="Mycorrhizal Genomics Consortium"/>
            <person name="Kohler A."/>
            <person name="Kuo A."/>
            <person name="Nagy L.G."/>
            <person name="Floudas D."/>
            <person name="Copeland A."/>
            <person name="Barry K.W."/>
            <person name="Cichocki N."/>
            <person name="Veneault-Fourrey C."/>
            <person name="LaButti K."/>
            <person name="Lindquist E.A."/>
            <person name="Lipzen A."/>
            <person name="Lundell T."/>
            <person name="Morin E."/>
            <person name="Murat C."/>
            <person name="Riley R."/>
            <person name="Ohm R."/>
            <person name="Sun H."/>
            <person name="Tunlid A."/>
            <person name="Henrissat B."/>
            <person name="Grigoriev I.V."/>
            <person name="Hibbett D.S."/>
            <person name="Martin F."/>
        </authorList>
    </citation>
    <scope>NUCLEOTIDE SEQUENCE [LARGE SCALE GENOMIC DNA]</scope>
    <source>
        <strain evidence="3">MUT 4182</strain>
    </source>
</reference>
<evidence type="ECO:0008006" key="4">
    <source>
        <dbReference type="Google" id="ProtNLM"/>
    </source>
</evidence>
<evidence type="ECO:0000313" key="3">
    <source>
        <dbReference type="Proteomes" id="UP000054248"/>
    </source>
</evidence>
<reference evidence="2 3" key="1">
    <citation type="submission" date="2014-04" db="EMBL/GenBank/DDBJ databases">
        <authorList>
            <consortium name="DOE Joint Genome Institute"/>
            <person name="Kuo A."/>
            <person name="Girlanda M."/>
            <person name="Perotto S."/>
            <person name="Kohler A."/>
            <person name="Nagy L.G."/>
            <person name="Floudas D."/>
            <person name="Copeland A."/>
            <person name="Barry K.W."/>
            <person name="Cichocki N."/>
            <person name="Veneault-Fourrey C."/>
            <person name="LaButti K."/>
            <person name="Lindquist E.A."/>
            <person name="Lipzen A."/>
            <person name="Lundell T."/>
            <person name="Morin E."/>
            <person name="Murat C."/>
            <person name="Sun H."/>
            <person name="Tunlid A."/>
            <person name="Henrissat B."/>
            <person name="Grigoriev I.V."/>
            <person name="Hibbett D.S."/>
            <person name="Martin F."/>
            <person name="Nordberg H.P."/>
            <person name="Cantor M.N."/>
            <person name="Hua S.X."/>
        </authorList>
    </citation>
    <scope>NUCLEOTIDE SEQUENCE [LARGE SCALE GENOMIC DNA]</scope>
    <source>
        <strain evidence="2 3">MUT 4182</strain>
    </source>
</reference>
<gene>
    <name evidence="2" type="ORF">M407DRAFT_24469</name>
</gene>
<evidence type="ECO:0000256" key="1">
    <source>
        <dbReference type="ARBA" id="ARBA00023002"/>
    </source>
</evidence>
<dbReference type="STRING" id="1051891.A0A0C3KXX2"/>
<dbReference type="AlphaFoldDB" id="A0A0C3KXX2"/>
<dbReference type="PANTHER" id="PTHR35870">
    <property type="entry name" value="PROTEIN, PUTATIVE (AFU_ORTHOLOGUE AFUA_5G03330)-RELATED"/>
    <property type="match status" value="1"/>
</dbReference>
<protein>
    <recommendedName>
        <fullName evidence="4">Oxidoreductase AflY</fullName>
    </recommendedName>
</protein>
<dbReference type="InterPro" id="IPR025337">
    <property type="entry name" value="Questin_oxidase-like"/>
</dbReference>